<feature type="transmembrane region" description="Helical" evidence="1">
    <location>
        <begin position="27"/>
        <end position="46"/>
    </location>
</feature>
<keyword evidence="3" id="KW-1185">Reference proteome</keyword>
<evidence type="ECO:0000313" key="2">
    <source>
        <dbReference type="EMBL" id="GAA4759839.1"/>
    </source>
</evidence>
<feature type="transmembrane region" description="Helical" evidence="1">
    <location>
        <begin position="106"/>
        <end position="128"/>
    </location>
</feature>
<protein>
    <submittedName>
        <fullName evidence="2">DUF2254 domain-containing protein</fullName>
    </submittedName>
</protein>
<evidence type="ECO:0000256" key="1">
    <source>
        <dbReference type="SAM" id="Phobius"/>
    </source>
</evidence>
<name>A0ABP8ZM29_9ACTN</name>
<accession>A0ABP8ZM29</accession>
<dbReference type="EMBL" id="BAABKN010000039">
    <property type="protein sequence ID" value="GAA4759839.1"/>
    <property type="molecule type" value="Genomic_DNA"/>
</dbReference>
<feature type="transmembrane region" description="Helical" evidence="1">
    <location>
        <begin position="134"/>
        <end position="153"/>
    </location>
</feature>
<keyword evidence="1" id="KW-0472">Membrane</keyword>
<reference evidence="3" key="1">
    <citation type="journal article" date="2019" name="Int. J. Syst. Evol. Microbiol.">
        <title>The Global Catalogue of Microorganisms (GCM) 10K type strain sequencing project: providing services to taxonomists for standard genome sequencing and annotation.</title>
        <authorList>
            <consortium name="The Broad Institute Genomics Platform"/>
            <consortium name="The Broad Institute Genome Sequencing Center for Infectious Disease"/>
            <person name="Wu L."/>
            <person name="Ma J."/>
        </authorList>
    </citation>
    <scope>NUCLEOTIDE SEQUENCE [LARGE SCALE GENOMIC DNA]</scope>
    <source>
        <strain evidence="3">JCM 18532</strain>
    </source>
</reference>
<feature type="transmembrane region" description="Helical" evidence="1">
    <location>
        <begin position="66"/>
        <end position="86"/>
    </location>
</feature>
<dbReference type="Pfam" id="PF10011">
    <property type="entry name" value="DUF2254"/>
    <property type="match status" value="1"/>
</dbReference>
<evidence type="ECO:0000313" key="3">
    <source>
        <dbReference type="Proteomes" id="UP001499882"/>
    </source>
</evidence>
<comment type="caution">
    <text evidence="2">The sequence shown here is derived from an EMBL/GenBank/DDBJ whole genome shotgun (WGS) entry which is preliminary data.</text>
</comment>
<proteinExistence type="predicted"/>
<dbReference type="Proteomes" id="UP001499882">
    <property type="component" value="Unassembled WGS sequence"/>
</dbReference>
<organism evidence="2 3">
    <name type="scientific">Nocardioides endophyticus</name>
    <dbReference type="NCBI Taxonomy" id="1353775"/>
    <lineage>
        <taxon>Bacteria</taxon>
        <taxon>Bacillati</taxon>
        <taxon>Actinomycetota</taxon>
        <taxon>Actinomycetes</taxon>
        <taxon>Propionibacteriales</taxon>
        <taxon>Nocardioidaceae</taxon>
        <taxon>Nocardioides</taxon>
    </lineage>
</organism>
<keyword evidence="1" id="KW-1133">Transmembrane helix</keyword>
<gene>
    <name evidence="2" type="ORF">GCM10023350_52540</name>
</gene>
<sequence length="411" mass="43331">MAGLSTNGAPFTAHRPPRRLLVARRQLRAGLLQLLCAAGGLTFGILLPRLRAGPTVDGSHLPELLFTMGLGVIGVVTIVFSLLFGVVEWSASTFTPRLGLFRDSPLVWGTFAVTIGVFVFSVSAGVVTSNQDQVSLLVPIAAVTSVLTVFALIRALQTRAFLALQLAHVLAAITTRGRAVIEDLYQPATPGNDPTPPLGPIPGPGRTVTWLGPPGVIQQLDLRQLVDAAADADALVVFRVGVGETLHEGAPLAEVHGGDLADQIVRDAVVRGTERSFDQDPLLAFRLLADIAMRAMSSAVNDPATAVDAVNAIEGLLLALAVRDLDLPDISDHTGASRVRLVLPTGDDYLHTGVEDLLPYAANAPMVLKQIHGLLTNMLALSPAPRHATLTQLITQVQDQLTAPSRNGGDL</sequence>
<keyword evidence="1" id="KW-0812">Transmembrane</keyword>
<dbReference type="InterPro" id="IPR018723">
    <property type="entry name" value="DUF2254_membrane"/>
</dbReference>